<protein>
    <recommendedName>
        <fullName evidence="4">DNA-damage-inducible protein J</fullName>
    </recommendedName>
</protein>
<evidence type="ECO:0008006" key="4">
    <source>
        <dbReference type="Google" id="ProtNLM"/>
    </source>
</evidence>
<feature type="transmembrane region" description="Helical" evidence="1">
    <location>
        <begin position="21"/>
        <end position="40"/>
    </location>
</feature>
<dbReference type="InterPro" id="IPR007337">
    <property type="entry name" value="RelB/DinJ"/>
</dbReference>
<organism evidence="2 3">
    <name type="scientific">Lentilactobacillus diolivorans</name>
    <dbReference type="NCBI Taxonomy" id="179838"/>
    <lineage>
        <taxon>Bacteria</taxon>
        <taxon>Bacillati</taxon>
        <taxon>Bacillota</taxon>
        <taxon>Bacilli</taxon>
        <taxon>Lactobacillales</taxon>
        <taxon>Lactobacillaceae</taxon>
        <taxon>Lentilactobacillus</taxon>
    </lineage>
</organism>
<keyword evidence="1" id="KW-0472">Membrane</keyword>
<dbReference type="InterPro" id="IPR013321">
    <property type="entry name" value="Arc_rbn_hlx_hlx"/>
</dbReference>
<evidence type="ECO:0000313" key="2">
    <source>
        <dbReference type="EMBL" id="GEP23351.1"/>
    </source>
</evidence>
<dbReference type="EMBL" id="BKAB01000010">
    <property type="protein sequence ID" value="GEP23351.1"/>
    <property type="molecule type" value="Genomic_DNA"/>
</dbReference>
<dbReference type="RefSeq" id="WP_057864368.1">
    <property type="nucleotide sequence ID" value="NZ_BKAB01000010.1"/>
</dbReference>
<name>A0ABQ0XB76_9LACO</name>
<accession>A0ABQ0XB76</accession>
<comment type="caution">
    <text evidence="2">The sequence shown here is derived from an EMBL/GenBank/DDBJ whole genome shotgun (WGS) entry which is preliminary data.</text>
</comment>
<dbReference type="Pfam" id="PF04221">
    <property type="entry name" value="RelB"/>
    <property type="match status" value="1"/>
</dbReference>
<gene>
    <name evidence="2" type="ORF">LDI01_09440</name>
</gene>
<evidence type="ECO:0000256" key="1">
    <source>
        <dbReference type="SAM" id="Phobius"/>
    </source>
</evidence>
<keyword evidence="1" id="KW-0812">Transmembrane</keyword>
<reference evidence="2 3" key="1">
    <citation type="submission" date="2019-07" db="EMBL/GenBank/DDBJ databases">
        <title>Whole genome shotgun sequence of Lactobacillus diolivorans NBRC 107869.</title>
        <authorList>
            <person name="Hosoyama A."/>
            <person name="Uohara A."/>
            <person name="Ohji S."/>
            <person name="Ichikawa N."/>
        </authorList>
    </citation>
    <scope>NUCLEOTIDE SEQUENCE [LARGE SCALE GENOMIC DNA]</scope>
    <source>
        <strain evidence="2 3">NBRC 107869</strain>
    </source>
</reference>
<dbReference type="Proteomes" id="UP000321409">
    <property type="component" value="Unassembled WGS sequence"/>
</dbReference>
<sequence>MAEKAQKRIQIKMDRDLYRDATAVFDSLGLTTAAVITALYKRVVVEGRIPFEFKLTEEENARLNLIKTVYDSKVPTLTDSEEIRKYLNGDNSED</sequence>
<proteinExistence type="predicted"/>
<dbReference type="Gene3D" id="1.10.1220.10">
    <property type="entry name" value="Met repressor-like"/>
    <property type="match status" value="1"/>
</dbReference>
<keyword evidence="1" id="KW-1133">Transmembrane helix</keyword>
<dbReference type="NCBIfam" id="TIGR02384">
    <property type="entry name" value="RelB_DinJ"/>
    <property type="match status" value="1"/>
</dbReference>
<keyword evidence="3" id="KW-1185">Reference proteome</keyword>
<evidence type="ECO:0000313" key="3">
    <source>
        <dbReference type="Proteomes" id="UP000321409"/>
    </source>
</evidence>